<gene>
    <name evidence="5" type="ORF">SAMN05421841_1740</name>
</gene>
<name>A0A1I0Q8F8_9FLAO</name>
<evidence type="ECO:0000256" key="1">
    <source>
        <dbReference type="ARBA" id="ARBA00023015"/>
    </source>
</evidence>
<dbReference type="PRINTS" id="PR00032">
    <property type="entry name" value="HTHARAC"/>
</dbReference>
<accession>A0A1I0Q8F8</accession>
<dbReference type="STRING" id="356305.SAMN05421841_1740"/>
<dbReference type="AlphaFoldDB" id="A0A1I0Q8F8"/>
<dbReference type="InterPro" id="IPR020449">
    <property type="entry name" value="Tscrpt_reg_AraC-type_HTH"/>
</dbReference>
<dbReference type="Proteomes" id="UP000199469">
    <property type="component" value="Unassembled WGS sequence"/>
</dbReference>
<dbReference type="RefSeq" id="WP_089791582.1">
    <property type="nucleotide sequence ID" value="NZ_FOIU01000001.1"/>
</dbReference>
<dbReference type="InterPro" id="IPR018060">
    <property type="entry name" value="HTH_AraC"/>
</dbReference>
<keyword evidence="6" id="KW-1185">Reference proteome</keyword>
<dbReference type="PROSITE" id="PS00041">
    <property type="entry name" value="HTH_ARAC_FAMILY_1"/>
    <property type="match status" value="1"/>
</dbReference>
<keyword evidence="1" id="KW-0805">Transcription regulation</keyword>
<evidence type="ECO:0000256" key="2">
    <source>
        <dbReference type="ARBA" id="ARBA00023125"/>
    </source>
</evidence>
<dbReference type="Pfam" id="PF12833">
    <property type="entry name" value="HTH_18"/>
    <property type="match status" value="1"/>
</dbReference>
<reference evidence="6" key="1">
    <citation type="submission" date="2016-10" db="EMBL/GenBank/DDBJ databases">
        <authorList>
            <person name="Varghese N."/>
            <person name="Submissions S."/>
        </authorList>
    </citation>
    <scope>NUCLEOTIDE SEQUENCE [LARGE SCALE GENOMIC DNA]</scope>
    <source>
        <strain evidence="6">DSM 17724</strain>
    </source>
</reference>
<dbReference type="InterPro" id="IPR053142">
    <property type="entry name" value="PchR_regulatory_protein"/>
</dbReference>
<keyword evidence="3" id="KW-0804">Transcription</keyword>
<evidence type="ECO:0000313" key="5">
    <source>
        <dbReference type="EMBL" id="SEW23305.1"/>
    </source>
</evidence>
<sequence>MKISITDKQGSDIITGFAKALGTVMTGRYVYIPKDKGEGFITGFSWNDNQLRVMLRNYFLHKDIVVECTNGFAEDQDDIIFILNGIFPDSLSSEKQIVPEQPSVTICKQSVTSILDMPSNTFFRSIVVAVSRNYLQKSFGNINHPLVENILNTQDNFAFDTALSPEMIKVASEMLYPNVPEIMESHYCKLKCEELLSYIFSLLVQRESVPTSTLHIDDIKAIYSVKIKLQSDLDNPPNIAVLAKELGMSEPKMRKLFKQTFGKGIFEFFQYNRMQEAARLLKFERLNVSEVGYQLGFTNLSHFSKVFEQYIGLKPKKYSSGFNS</sequence>
<dbReference type="SMART" id="SM00342">
    <property type="entry name" value="HTH_ARAC"/>
    <property type="match status" value="1"/>
</dbReference>
<dbReference type="PANTHER" id="PTHR47893">
    <property type="entry name" value="REGULATORY PROTEIN PCHR"/>
    <property type="match status" value="1"/>
</dbReference>
<organism evidence="5 6">
    <name type="scientific">Chryseobacterium wanjuense</name>
    <dbReference type="NCBI Taxonomy" id="356305"/>
    <lineage>
        <taxon>Bacteria</taxon>
        <taxon>Pseudomonadati</taxon>
        <taxon>Bacteroidota</taxon>
        <taxon>Flavobacteriia</taxon>
        <taxon>Flavobacteriales</taxon>
        <taxon>Weeksellaceae</taxon>
        <taxon>Chryseobacterium group</taxon>
        <taxon>Chryseobacterium</taxon>
    </lineage>
</organism>
<dbReference type="Gene3D" id="1.10.10.60">
    <property type="entry name" value="Homeodomain-like"/>
    <property type="match status" value="2"/>
</dbReference>
<dbReference type="InterPro" id="IPR018062">
    <property type="entry name" value="HTH_AraC-typ_CS"/>
</dbReference>
<dbReference type="OrthoDB" id="1156172at2"/>
<dbReference type="EMBL" id="FOIU01000001">
    <property type="protein sequence ID" value="SEW23305.1"/>
    <property type="molecule type" value="Genomic_DNA"/>
</dbReference>
<dbReference type="GO" id="GO:0043565">
    <property type="term" value="F:sequence-specific DNA binding"/>
    <property type="evidence" value="ECO:0007669"/>
    <property type="project" value="InterPro"/>
</dbReference>
<evidence type="ECO:0000259" key="4">
    <source>
        <dbReference type="PROSITE" id="PS01124"/>
    </source>
</evidence>
<dbReference type="PROSITE" id="PS01124">
    <property type="entry name" value="HTH_ARAC_FAMILY_2"/>
    <property type="match status" value="1"/>
</dbReference>
<evidence type="ECO:0000313" key="6">
    <source>
        <dbReference type="Proteomes" id="UP000199469"/>
    </source>
</evidence>
<proteinExistence type="predicted"/>
<dbReference type="InterPro" id="IPR009057">
    <property type="entry name" value="Homeodomain-like_sf"/>
</dbReference>
<dbReference type="SUPFAM" id="SSF46689">
    <property type="entry name" value="Homeodomain-like"/>
    <property type="match status" value="1"/>
</dbReference>
<dbReference type="PANTHER" id="PTHR47893:SF1">
    <property type="entry name" value="REGULATORY PROTEIN PCHR"/>
    <property type="match status" value="1"/>
</dbReference>
<evidence type="ECO:0000256" key="3">
    <source>
        <dbReference type="ARBA" id="ARBA00023163"/>
    </source>
</evidence>
<protein>
    <submittedName>
        <fullName evidence="5">AraC-type DNA-binding protein</fullName>
    </submittedName>
</protein>
<keyword evidence="2 5" id="KW-0238">DNA-binding</keyword>
<feature type="domain" description="HTH araC/xylS-type" evidence="4">
    <location>
        <begin position="223"/>
        <end position="321"/>
    </location>
</feature>
<dbReference type="GO" id="GO:0003700">
    <property type="term" value="F:DNA-binding transcription factor activity"/>
    <property type="evidence" value="ECO:0007669"/>
    <property type="project" value="InterPro"/>
</dbReference>